<feature type="compositionally biased region" description="Acidic residues" evidence="10">
    <location>
        <begin position="1"/>
        <end position="11"/>
    </location>
</feature>
<feature type="region of interest" description="Disordered" evidence="10">
    <location>
        <begin position="530"/>
        <end position="553"/>
    </location>
</feature>
<dbReference type="Proteomes" id="UP001367316">
    <property type="component" value="Unassembled WGS sequence"/>
</dbReference>
<keyword evidence="9 11" id="KW-0472">Membrane</keyword>
<evidence type="ECO:0000256" key="1">
    <source>
        <dbReference type="ARBA" id="ARBA00004477"/>
    </source>
</evidence>
<feature type="transmembrane region" description="Helical" evidence="11">
    <location>
        <begin position="655"/>
        <end position="677"/>
    </location>
</feature>
<evidence type="ECO:0000256" key="8">
    <source>
        <dbReference type="ARBA" id="ARBA00022989"/>
    </source>
</evidence>
<evidence type="ECO:0000256" key="5">
    <source>
        <dbReference type="ARBA" id="ARBA00022692"/>
    </source>
</evidence>
<keyword evidence="13" id="KW-1185">Reference proteome</keyword>
<feature type="transmembrane region" description="Helical" evidence="11">
    <location>
        <begin position="329"/>
        <end position="351"/>
    </location>
</feature>
<feature type="compositionally biased region" description="Low complexity" evidence="10">
    <location>
        <begin position="126"/>
        <end position="140"/>
    </location>
</feature>
<comment type="subcellular location">
    <subcellularLocation>
        <location evidence="1">Endoplasmic reticulum membrane</location>
        <topology evidence="1">Multi-pass membrane protein</topology>
    </subcellularLocation>
</comment>
<dbReference type="InterPro" id="IPR032974">
    <property type="entry name" value="Polypren_kinase"/>
</dbReference>
<keyword evidence="7" id="KW-0256">Endoplasmic reticulum</keyword>
<keyword evidence="4" id="KW-0808">Transferase</keyword>
<organism evidence="12 13">
    <name type="scientific">Phyllosticta paracitricarpa</name>
    <dbReference type="NCBI Taxonomy" id="2016321"/>
    <lineage>
        <taxon>Eukaryota</taxon>
        <taxon>Fungi</taxon>
        <taxon>Dikarya</taxon>
        <taxon>Ascomycota</taxon>
        <taxon>Pezizomycotina</taxon>
        <taxon>Dothideomycetes</taxon>
        <taxon>Dothideomycetes incertae sedis</taxon>
        <taxon>Botryosphaeriales</taxon>
        <taxon>Phyllostictaceae</taxon>
        <taxon>Phyllosticta</taxon>
    </lineage>
</organism>
<feature type="transmembrane region" description="Helical" evidence="11">
    <location>
        <begin position="843"/>
        <end position="864"/>
    </location>
</feature>
<protein>
    <recommendedName>
        <fullName evidence="3">dolichol kinase</fullName>
        <ecNumber evidence="3">2.7.1.108</ecNumber>
    </recommendedName>
</protein>
<keyword evidence="5 11" id="KW-0812">Transmembrane</keyword>
<accession>A0ABR1MVN2</accession>
<evidence type="ECO:0000256" key="2">
    <source>
        <dbReference type="ARBA" id="ARBA00010794"/>
    </source>
</evidence>
<evidence type="ECO:0000313" key="13">
    <source>
        <dbReference type="Proteomes" id="UP001367316"/>
    </source>
</evidence>
<feature type="compositionally biased region" description="Low complexity" evidence="10">
    <location>
        <begin position="90"/>
        <end position="102"/>
    </location>
</feature>
<evidence type="ECO:0000256" key="9">
    <source>
        <dbReference type="ARBA" id="ARBA00023136"/>
    </source>
</evidence>
<comment type="similarity">
    <text evidence="2">Belongs to the polyprenol kinase family.</text>
</comment>
<dbReference type="EMBL" id="JBBPBF010000040">
    <property type="protein sequence ID" value="KAK7607010.1"/>
    <property type="molecule type" value="Genomic_DNA"/>
</dbReference>
<reference evidence="12 13" key="1">
    <citation type="submission" date="2024-04" db="EMBL/GenBank/DDBJ databases">
        <title>Phyllosticta paracitricarpa is synonymous to the EU quarantine fungus P. citricarpa based on phylogenomic analyses.</title>
        <authorList>
            <consortium name="Lawrence Berkeley National Laboratory"/>
            <person name="Van ingen-buijs V.A."/>
            <person name="Van westerhoven A.C."/>
            <person name="Haridas S."/>
            <person name="Skiadas P."/>
            <person name="Martin F."/>
            <person name="Groenewald J.Z."/>
            <person name="Crous P.W."/>
            <person name="Seidl M.F."/>
        </authorList>
    </citation>
    <scope>NUCLEOTIDE SEQUENCE [LARGE SCALE GENOMIC DNA]</scope>
    <source>
        <strain evidence="12 13">CBS 141358</strain>
    </source>
</reference>
<evidence type="ECO:0000256" key="10">
    <source>
        <dbReference type="SAM" id="MobiDB-lite"/>
    </source>
</evidence>
<proteinExistence type="inferred from homology"/>
<keyword evidence="8 11" id="KW-1133">Transmembrane helix</keyword>
<feature type="transmembrane region" description="Helical" evidence="11">
    <location>
        <begin position="478"/>
        <end position="502"/>
    </location>
</feature>
<dbReference type="PANTHER" id="PTHR13205:SF15">
    <property type="entry name" value="DOLICHOL KINASE"/>
    <property type="match status" value="1"/>
</dbReference>
<feature type="transmembrane region" description="Helical" evidence="11">
    <location>
        <begin position="258"/>
        <end position="276"/>
    </location>
</feature>
<evidence type="ECO:0000256" key="11">
    <source>
        <dbReference type="SAM" id="Phobius"/>
    </source>
</evidence>
<feature type="transmembrane region" description="Helical" evidence="11">
    <location>
        <begin position="748"/>
        <end position="769"/>
    </location>
</feature>
<evidence type="ECO:0000256" key="7">
    <source>
        <dbReference type="ARBA" id="ARBA00022824"/>
    </source>
</evidence>
<dbReference type="PANTHER" id="PTHR13205">
    <property type="entry name" value="TRANSMEMBRANE PROTEIN 15-RELATED"/>
    <property type="match status" value="1"/>
</dbReference>
<dbReference type="EC" id="2.7.1.108" evidence="3"/>
<feature type="region of interest" description="Disordered" evidence="10">
    <location>
        <begin position="1"/>
        <end position="159"/>
    </location>
</feature>
<evidence type="ECO:0000256" key="6">
    <source>
        <dbReference type="ARBA" id="ARBA00022777"/>
    </source>
</evidence>
<feature type="transmembrane region" description="Helical" evidence="11">
    <location>
        <begin position="288"/>
        <end position="308"/>
    </location>
</feature>
<feature type="compositionally biased region" description="Basic residues" evidence="10">
    <location>
        <begin position="61"/>
        <end position="73"/>
    </location>
</feature>
<feature type="compositionally biased region" description="Basic and acidic residues" evidence="10">
    <location>
        <begin position="13"/>
        <end position="29"/>
    </location>
</feature>
<sequence>MANPDADDPPDLDQPRRDSVPDLLLRPDPDMATITTTDRLHKLDISNDDPSALRILSRSPHPYHRRQSQRRQRPRLDTTATAPVQHAHLSSTSASASASASSPDDYDDLATKSASTLGFSGRTPLSRSPHSSESQSQSGSEADDEAYSFVKPLPAPPYRPHKGLMADGAAADGEGAVVRRRTWGAGMGLGVDSPADMGEDSALLTPSVLEDEGRRLAERLKRARARMKKEGDGEADAEEDDGVRRERERWLRRRRAELLRRGCEVALLGVIGAIVFAGGSKKKALDAWSRELCTFVAVYAFLLLLYPLRLMFSTKDKTIPFKDRTRVPAAFDPAPLLYPAAIPIFVSLSLYPQMEHVLLPNIVLGLAALPPRLFPSLGRGAGYSVEHWLFSILPLIVSEHTDLFSKLAPARPYLLKAPQNCVDPEIIASLFPLHQALLPPLYYLTTTSLLPSELQLLSVSLINLLLFSESPQMKILSAILWIGGLLLFILCGPVFRWGVALARIPKWRFKRPGRVKTQQMSVLETLKESLRPASQSRTRHASDSDADEDELPGYCSDDDRRASIVSASSAVQALSGALTSASETVRGAILPSRSGFANGTPLSKPRRRNTIQTLASESTVANSMSTARAGRRHSSRSYASSFLSLTPAQAALRKWLYAFYVYATIALIVLLPLRSYIGEYALNGHEPFGWAVGYLFGNQRRIRFQLFSLGLDAWAALPPLLDPIDPSHLPSAEFTRLVVLGGPANTRLALAVYDVSVLCAGLVTVLFLLPPTVAVDTRRKIFHATMVAMLLPTVYVDPHFATLATALVLVVFLLLDLLRASTLPPLAKWLGRFLAPFVDGRDLRGPVVVSHVFLLIGCGVPLWLGASLLPTSFSPSSASSSSLDQHPWTGWDMSPSASWAAKADPSLVAGVVCVGMGDAAASLVGRRFGRRKWPWLGGKSVEGSAAFATAVALGLAFARAWGAWGWGREVEGGVLGTGKVLLAGAVASAMEAVLTGGNDNVVVPVVLWVVVRGLGL</sequence>
<keyword evidence="6" id="KW-0418">Kinase</keyword>
<gene>
    <name evidence="12" type="ORF">JOL62DRAFT_310361</name>
</gene>
<evidence type="ECO:0000313" key="12">
    <source>
        <dbReference type="EMBL" id="KAK7607010.1"/>
    </source>
</evidence>
<evidence type="ECO:0000256" key="3">
    <source>
        <dbReference type="ARBA" id="ARBA00012132"/>
    </source>
</evidence>
<comment type="caution">
    <text evidence="12">The sequence shown here is derived from an EMBL/GenBank/DDBJ whole genome shotgun (WGS) entry which is preliminary data.</text>
</comment>
<feature type="transmembrane region" description="Helical" evidence="11">
    <location>
        <begin position="802"/>
        <end position="822"/>
    </location>
</feature>
<evidence type="ECO:0000256" key="4">
    <source>
        <dbReference type="ARBA" id="ARBA00022679"/>
    </source>
</evidence>
<name>A0ABR1MVN2_9PEZI</name>